<organism evidence="2 3">
    <name type="scientific">Amphritea balenae</name>
    <dbReference type="NCBI Taxonomy" id="452629"/>
    <lineage>
        <taxon>Bacteria</taxon>
        <taxon>Pseudomonadati</taxon>
        <taxon>Pseudomonadota</taxon>
        <taxon>Gammaproteobacteria</taxon>
        <taxon>Oceanospirillales</taxon>
        <taxon>Oceanospirillaceae</taxon>
        <taxon>Amphritea</taxon>
    </lineage>
</organism>
<dbReference type="Pfam" id="PF00903">
    <property type="entry name" value="Glyoxalase"/>
    <property type="match status" value="1"/>
</dbReference>
<dbReference type="SUPFAM" id="SSF54593">
    <property type="entry name" value="Glyoxalase/Bleomycin resistance protein/Dihydroxybiphenyl dioxygenase"/>
    <property type="match status" value="1"/>
</dbReference>
<sequence length="124" mass="13502">MLLGVCLGTNDLARAAVFYDRLLNTLGMVRTMEADNEVGYGPEGGSSCFWILEPFDKQPATHGNGTQVTFKAVSNDAVTAFHQIALEAGGTDDGAPGYRYRPHYFGAYCRDPDGNKLHVMHESD</sequence>
<evidence type="ECO:0000313" key="3">
    <source>
        <dbReference type="Proteomes" id="UP000267535"/>
    </source>
</evidence>
<feature type="domain" description="VOC" evidence="1">
    <location>
        <begin position="1"/>
        <end position="122"/>
    </location>
</feature>
<dbReference type="EMBL" id="RQXV01000002">
    <property type="protein sequence ID" value="RRD00736.1"/>
    <property type="molecule type" value="Genomic_DNA"/>
</dbReference>
<dbReference type="PROSITE" id="PS51819">
    <property type="entry name" value="VOC"/>
    <property type="match status" value="1"/>
</dbReference>
<dbReference type="CDD" id="cd07262">
    <property type="entry name" value="VOC_like"/>
    <property type="match status" value="1"/>
</dbReference>
<proteinExistence type="predicted"/>
<reference evidence="2 3" key="1">
    <citation type="submission" date="2018-11" db="EMBL/GenBank/DDBJ databases">
        <title>The draft genome sequence of Amphritea balenae JAMM 1525T.</title>
        <authorList>
            <person name="Fang Z."/>
            <person name="Zhang Y."/>
            <person name="Han X."/>
        </authorList>
    </citation>
    <scope>NUCLEOTIDE SEQUENCE [LARGE SCALE GENOMIC DNA]</scope>
    <source>
        <strain evidence="2 3">JAMM 1525</strain>
    </source>
</reference>
<dbReference type="Gene3D" id="3.10.180.10">
    <property type="entry name" value="2,3-Dihydroxybiphenyl 1,2-Dioxygenase, domain 1"/>
    <property type="match status" value="1"/>
</dbReference>
<comment type="caution">
    <text evidence="2">The sequence shown here is derived from an EMBL/GenBank/DDBJ whole genome shotgun (WGS) entry which is preliminary data.</text>
</comment>
<dbReference type="RefSeq" id="WP_124925319.1">
    <property type="nucleotide sequence ID" value="NZ_BMOH01000003.1"/>
</dbReference>
<evidence type="ECO:0000313" key="2">
    <source>
        <dbReference type="EMBL" id="RRD00736.1"/>
    </source>
</evidence>
<gene>
    <name evidence="2" type="ORF">EHS89_06550</name>
</gene>
<accession>A0A3P1SW15</accession>
<dbReference type="AlphaFoldDB" id="A0A3P1SW15"/>
<dbReference type="InterPro" id="IPR037523">
    <property type="entry name" value="VOC_core"/>
</dbReference>
<dbReference type="InterPro" id="IPR004360">
    <property type="entry name" value="Glyas_Fos-R_dOase_dom"/>
</dbReference>
<dbReference type="PANTHER" id="PTHR35006">
    <property type="entry name" value="GLYOXALASE FAMILY PROTEIN (AFU_ORTHOLOGUE AFUA_5G14830)"/>
    <property type="match status" value="1"/>
</dbReference>
<keyword evidence="3" id="KW-1185">Reference proteome</keyword>
<protein>
    <submittedName>
        <fullName evidence="2">VOC family protein</fullName>
    </submittedName>
</protein>
<dbReference type="OrthoDB" id="9800438at2"/>
<name>A0A3P1SW15_9GAMM</name>
<dbReference type="Proteomes" id="UP000267535">
    <property type="component" value="Unassembled WGS sequence"/>
</dbReference>
<dbReference type="PANTHER" id="PTHR35006:SF1">
    <property type="entry name" value="BLL2941 PROTEIN"/>
    <property type="match status" value="1"/>
</dbReference>
<dbReference type="InterPro" id="IPR029068">
    <property type="entry name" value="Glyas_Bleomycin-R_OHBP_Dase"/>
</dbReference>
<evidence type="ECO:0000259" key="1">
    <source>
        <dbReference type="PROSITE" id="PS51819"/>
    </source>
</evidence>